<evidence type="ECO:0000313" key="4">
    <source>
        <dbReference type="Proteomes" id="UP001151760"/>
    </source>
</evidence>
<evidence type="ECO:0000256" key="2">
    <source>
        <dbReference type="SAM" id="MobiDB-lite"/>
    </source>
</evidence>
<dbReference type="Proteomes" id="UP001151760">
    <property type="component" value="Unassembled WGS sequence"/>
</dbReference>
<organism evidence="3 4">
    <name type="scientific">Tanacetum coccineum</name>
    <dbReference type="NCBI Taxonomy" id="301880"/>
    <lineage>
        <taxon>Eukaryota</taxon>
        <taxon>Viridiplantae</taxon>
        <taxon>Streptophyta</taxon>
        <taxon>Embryophyta</taxon>
        <taxon>Tracheophyta</taxon>
        <taxon>Spermatophyta</taxon>
        <taxon>Magnoliopsida</taxon>
        <taxon>eudicotyledons</taxon>
        <taxon>Gunneridae</taxon>
        <taxon>Pentapetalae</taxon>
        <taxon>asterids</taxon>
        <taxon>campanulids</taxon>
        <taxon>Asterales</taxon>
        <taxon>Asteraceae</taxon>
        <taxon>Asteroideae</taxon>
        <taxon>Anthemideae</taxon>
        <taxon>Anthemidinae</taxon>
        <taxon>Tanacetum</taxon>
    </lineage>
</organism>
<feature type="compositionally biased region" description="Basic and acidic residues" evidence="2">
    <location>
        <begin position="269"/>
        <end position="302"/>
    </location>
</feature>
<evidence type="ECO:0000313" key="3">
    <source>
        <dbReference type="EMBL" id="GJU03729.1"/>
    </source>
</evidence>
<keyword evidence="1" id="KW-0175">Coiled coil</keyword>
<reference evidence="3" key="1">
    <citation type="journal article" date="2022" name="Int. J. Mol. Sci.">
        <title>Draft Genome of Tanacetum Coccineum: Genomic Comparison of Closely Related Tanacetum-Family Plants.</title>
        <authorList>
            <person name="Yamashiro T."/>
            <person name="Shiraishi A."/>
            <person name="Nakayama K."/>
            <person name="Satake H."/>
        </authorList>
    </citation>
    <scope>NUCLEOTIDE SEQUENCE</scope>
</reference>
<dbReference type="EMBL" id="BQNB010021182">
    <property type="protein sequence ID" value="GJU03729.1"/>
    <property type="molecule type" value="Genomic_DNA"/>
</dbReference>
<reference evidence="3" key="2">
    <citation type="submission" date="2022-01" db="EMBL/GenBank/DDBJ databases">
        <authorList>
            <person name="Yamashiro T."/>
            <person name="Shiraishi A."/>
            <person name="Satake H."/>
            <person name="Nakayama K."/>
        </authorList>
    </citation>
    <scope>NUCLEOTIDE SEQUENCE</scope>
</reference>
<feature type="coiled-coil region" evidence="1">
    <location>
        <begin position="100"/>
        <end position="141"/>
    </location>
</feature>
<accession>A0ABQ5IU45</accession>
<name>A0ABQ5IU45_9ASTR</name>
<sequence length="302" mass="33998">MQKQESKVDLGKALDVGLVVIKRSGTESRKKDTSSMSENDTDTDDADIRPIYDEEPMDEYTEKCQVKSLMLDSSLDNKTTGFLNQSLKQQGQILNETSNKAKIKKEIDAFETINKELENSVAKLLAENEHLHKENEHLKQTYKDHYDSIEKSRVQTKDNNESLIVQLKNKSTKNVDLKAQIQEKVFAVASLKNELRKFKGNSVDTKWIPTRKLLNSCMGTIDCEPPHGSNVDIFKIHKSKQTIDLSAGTSINVQKKKSIDLSAGTSYNVKKEKSQSVVAEKSDISETSVTRDTKPTNKNNDS</sequence>
<feature type="region of interest" description="Disordered" evidence="2">
    <location>
        <begin position="264"/>
        <end position="302"/>
    </location>
</feature>
<evidence type="ECO:0000256" key="1">
    <source>
        <dbReference type="SAM" id="Coils"/>
    </source>
</evidence>
<keyword evidence="4" id="KW-1185">Reference proteome</keyword>
<comment type="caution">
    <text evidence="3">The sequence shown here is derived from an EMBL/GenBank/DDBJ whole genome shotgun (WGS) entry which is preliminary data.</text>
</comment>
<gene>
    <name evidence="3" type="ORF">Tco_1114067</name>
</gene>
<proteinExistence type="predicted"/>
<feature type="region of interest" description="Disordered" evidence="2">
    <location>
        <begin position="25"/>
        <end position="50"/>
    </location>
</feature>
<protein>
    <submittedName>
        <fullName evidence="3">Uncharacterized protein</fullName>
    </submittedName>
</protein>